<dbReference type="InterPro" id="IPR027417">
    <property type="entry name" value="P-loop_NTPase"/>
</dbReference>
<dbReference type="AlphaFoldDB" id="A0A412G5U3"/>
<sequence>MEAVKWGIQLNEQQLKEKQALAAQMKAHPLVQNFLQTYGLDESWVENYPYRFHQWIDQLSLCQNCPGLNQCRQKQKGEVLDLSYTGFLTLQVRPCRYARQQLQAEKHVHNYRINDLPRRLWTVSITDINIDEEEAAYAAAVAKISQNLLAPAEKGLYLFGAPGVGKTYLAACACNSFARQGKRVVFVHVPTMASRIKGLLDDRDSFEDELYEMKRADFAVFDDIGAESVTSWLRDEVLLPIFNERMDRQKLTWFTSNENFSSLENHYMYNQKSDKEELKAVRIMERIKALSKEMKITGKNRRNTSI</sequence>
<keyword evidence="2" id="KW-0132">Cell division</keyword>
<dbReference type="PANTHER" id="PTHR30050:SF8">
    <property type="entry name" value="PRIMOSOMAL PROTEIN DNAI"/>
    <property type="match status" value="1"/>
</dbReference>
<evidence type="ECO:0000313" key="3">
    <source>
        <dbReference type="Proteomes" id="UP000284178"/>
    </source>
</evidence>
<dbReference type="SUPFAM" id="SSF52540">
    <property type="entry name" value="P-loop containing nucleoside triphosphate hydrolases"/>
    <property type="match status" value="1"/>
</dbReference>
<gene>
    <name evidence="2" type="ORF">DWY25_03110</name>
</gene>
<dbReference type="GO" id="GO:0005524">
    <property type="term" value="F:ATP binding"/>
    <property type="evidence" value="ECO:0007669"/>
    <property type="project" value="InterPro"/>
</dbReference>
<keyword evidence="2" id="KW-0131">Cell cycle</keyword>
<comment type="caution">
    <text evidence="2">The sequence shown here is derived from an EMBL/GenBank/DDBJ whole genome shotgun (WGS) entry which is preliminary data.</text>
</comment>
<reference evidence="2 3" key="1">
    <citation type="submission" date="2018-08" db="EMBL/GenBank/DDBJ databases">
        <title>A genome reference for cultivated species of the human gut microbiota.</title>
        <authorList>
            <person name="Zou Y."/>
            <person name="Xue W."/>
            <person name="Luo G."/>
        </authorList>
    </citation>
    <scope>NUCLEOTIDE SEQUENCE [LARGE SCALE GENOMIC DNA]</scope>
    <source>
        <strain evidence="2 3">AF24-29</strain>
    </source>
</reference>
<dbReference type="GeneID" id="83014398"/>
<accession>A0A412G5U3</accession>
<feature type="domain" description="IstB-like ATP-binding" evidence="1">
    <location>
        <begin position="73"/>
        <end position="266"/>
    </location>
</feature>
<dbReference type="CDD" id="cd00009">
    <property type="entry name" value="AAA"/>
    <property type="match status" value="1"/>
</dbReference>
<evidence type="ECO:0000259" key="1">
    <source>
        <dbReference type="Pfam" id="PF01695"/>
    </source>
</evidence>
<name>A0A412G5U3_9FIRM</name>
<keyword evidence="3" id="KW-1185">Reference proteome</keyword>
<dbReference type="Gene3D" id="3.40.50.300">
    <property type="entry name" value="P-loop containing nucleotide triphosphate hydrolases"/>
    <property type="match status" value="1"/>
</dbReference>
<dbReference type="Proteomes" id="UP000284178">
    <property type="component" value="Unassembled WGS sequence"/>
</dbReference>
<dbReference type="EMBL" id="QRUP01000002">
    <property type="protein sequence ID" value="RGR76358.1"/>
    <property type="molecule type" value="Genomic_DNA"/>
</dbReference>
<dbReference type="PANTHER" id="PTHR30050">
    <property type="entry name" value="CHROMOSOMAL REPLICATION INITIATOR PROTEIN DNAA"/>
    <property type="match status" value="1"/>
</dbReference>
<dbReference type="InterPro" id="IPR002611">
    <property type="entry name" value="IstB_ATP-bd"/>
</dbReference>
<dbReference type="GO" id="GO:0006260">
    <property type="term" value="P:DNA replication"/>
    <property type="evidence" value="ECO:0007669"/>
    <property type="project" value="TreeGrafter"/>
</dbReference>
<protein>
    <submittedName>
        <fullName evidence="2">Cell division protein ZapE</fullName>
    </submittedName>
</protein>
<dbReference type="GO" id="GO:0051301">
    <property type="term" value="P:cell division"/>
    <property type="evidence" value="ECO:0007669"/>
    <property type="project" value="UniProtKB-KW"/>
</dbReference>
<evidence type="ECO:0000313" key="2">
    <source>
        <dbReference type="EMBL" id="RGR76358.1"/>
    </source>
</evidence>
<dbReference type="Pfam" id="PF01695">
    <property type="entry name" value="IstB_IS21"/>
    <property type="match status" value="1"/>
</dbReference>
<dbReference type="RefSeq" id="WP_117893518.1">
    <property type="nucleotide sequence ID" value="NZ_CABJCV010000002.1"/>
</dbReference>
<organism evidence="2 3">
    <name type="scientific">Holdemania filiformis</name>
    <dbReference type="NCBI Taxonomy" id="61171"/>
    <lineage>
        <taxon>Bacteria</taxon>
        <taxon>Bacillati</taxon>
        <taxon>Bacillota</taxon>
        <taxon>Erysipelotrichia</taxon>
        <taxon>Erysipelotrichales</taxon>
        <taxon>Erysipelotrichaceae</taxon>
        <taxon>Holdemania</taxon>
    </lineage>
</organism>
<proteinExistence type="predicted"/>